<dbReference type="AlphaFoldDB" id="A0A9N9HA75"/>
<evidence type="ECO:0000313" key="3">
    <source>
        <dbReference type="Proteomes" id="UP000789396"/>
    </source>
</evidence>
<name>A0A9N9HA75_9GLOM</name>
<proteinExistence type="predicted"/>
<dbReference type="EMBL" id="CAJVPZ010014726">
    <property type="protein sequence ID" value="CAG8660250.1"/>
    <property type="molecule type" value="Genomic_DNA"/>
</dbReference>
<sequence>MSQNKYLRLEENHSTEEGEFELSEISNKSSDNIDYGLRNRTSIGELEDNEFLLEDRKSIDSENLENSPIPMVAA</sequence>
<dbReference type="Proteomes" id="UP000789396">
    <property type="component" value="Unassembled WGS sequence"/>
</dbReference>
<feature type="compositionally biased region" description="Basic and acidic residues" evidence="1">
    <location>
        <begin position="7"/>
        <end position="16"/>
    </location>
</feature>
<evidence type="ECO:0000256" key="1">
    <source>
        <dbReference type="SAM" id="MobiDB-lite"/>
    </source>
</evidence>
<organism evidence="2 3">
    <name type="scientific">Racocetra fulgida</name>
    <dbReference type="NCBI Taxonomy" id="60492"/>
    <lineage>
        <taxon>Eukaryota</taxon>
        <taxon>Fungi</taxon>
        <taxon>Fungi incertae sedis</taxon>
        <taxon>Mucoromycota</taxon>
        <taxon>Glomeromycotina</taxon>
        <taxon>Glomeromycetes</taxon>
        <taxon>Diversisporales</taxon>
        <taxon>Gigasporaceae</taxon>
        <taxon>Racocetra</taxon>
    </lineage>
</organism>
<keyword evidence="3" id="KW-1185">Reference proteome</keyword>
<feature type="region of interest" description="Disordered" evidence="1">
    <location>
        <begin position="1"/>
        <end position="34"/>
    </location>
</feature>
<feature type="non-terminal residue" evidence="2">
    <location>
        <position position="74"/>
    </location>
</feature>
<reference evidence="2" key="1">
    <citation type="submission" date="2021-06" db="EMBL/GenBank/DDBJ databases">
        <authorList>
            <person name="Kallberg Y."/>
            <person name="Tangrot J."/>
            <person name="Rosling A."/>
        </authorList>
    </citation>
    <scope>NUCLEOTIDE SEQUENCE</scope>
    <source>
        <strain evidence="2">IN212</strain>
    </source>
</reference>
<evidence type="ECO:0000313" key="2">
    <source>
        <dbReference type="EMBL" id="CAG8660250.1"/>
    </source>
</evidence>
<gene>
    <name evidence="2" type="ORF">RFULGI_LOCUS8820</name>
</gene>
<protein>
    <submittedName>
        <fullName evidence="2">8359_t:CDS:1</fullName>
    </submittedName>
</protein>
<accession>A0A9N9HA75</accession>
<comment type="caution">
    <text evidence="2">The sequence shown here is derived from an EMBL/GenBank/DDBJ whole genome shotgun (WGS) entry which is preliminary data.</text>
</comment>